<dbReference type="Proteomes" id="UP000199019">
    <property type="component" value="Unassembled WGS sequence"/>
</dbReference>
<feature type="signal peptide" evidence="1">
    <location>
        <begin position="1"/>
        <end position="37"/>
    </location>
</feature>
<dbReference type="EMBL" id="FOHB01000007">
    <property type="protein sequence ID" value="SES43119.1"/>
    <property type="molecule type" value="Genomic_DNA"/>
</dbReference>
<keyword evidence="1" id="KW-0732">Signal</keyword>
<feature type="chain" id="PRO_5011497788" evidence="1">
    <location>
        <begin position="38"/>
        <end position="651"/>
    </location>
</feature>
<evidence type="ECO:0000256" key="1">
    <source>
        <dbReference type="SAM" id="SignalP"/>
    </source>
</evidence>
<gene>
    <name evidence="2" type="ORF">SAMN05216199_3572</name>
</gene>
<evidence type="ECO:0000313" key="3">
    <source>
        <dbReference type="Proteomes" id="UP000199019"/>
    </source>
</evidence>
<name>A0A1H9XAP5_9MICO</name>
<evidence type="ECO:0000313" key="2">
    <source>
        <dbReference type="EMBL" id="SES43119.1"/>
    </source>
</evidence>
<dbReference type="PANTHER" id="PTHR30032">
    <property type="entry name" value="N-ACETYLMURAMOYL-L-ALANINE AMIDASE-RELATED"/>
    <property type="match status" value="1"/>
</dbReference>
<dbReference type="PANTHER" id="PTHR30032:SF8">
    <property type="entry name" value="GERMINATION-SPECIFIC N-ACETYLMURAMOYL-L-ALANINE AMIDASE"/>
    <property type="match status" value="1"/>
</dbReference>
<dbReference type="InterPro" id="IPR007253">
    <property type="entry name" value="Cell_wall-bd_2"/>
</dbReference>
<proteinExistence type="predicted"/>
<dbReference type="Gene3D" id="3.40.50.12090">
    <property type="match status" value="1"/>
</dbReference>
<dbReference type="Pfam" id="PF04122">
    <property type="entry name" value="CW_binding_2"/>
    <property type="match status" value="3"/>
</dbReference>
<accession>A0A1H9XAP5</accession>
<keyword evidence="3" id="KW-1185">Reference proteome</keyword>
<reference evidence="3" key="1">
    <citation type="submission" date="2016-10" db="EMBL/GenBank/DDBJ databases">
        <authorList>
            <person name="Varghese N."/>
            <person name="Submissions S."/>
        </authorList>
    </citation>
    <scope>NUCLEOTIDE SEQUENCE [LARGE SCALE GENOMIC DNA]</scope>
    <source>
        <strain evidence="3">CGMCC 1.6963</strain>
    </source>
</reference>
<dbReference type="AlphaFoldDB" id="A0A1H9XAP5"/>
<sequence>MSAWGGVRSGLRSLTGVMATSALLAAAVVTAAEPAHAAGGGLVGKSAAAILPVTVLGSSAVVPDAHLTRLQRVGGSAVRLGGSDRYATAVSVSRSVAPSGTREVVLATGGAFPDALAAGPLAARLSGVVLITAPTSLPQVVRDELSRLKPRRITVVGGTGAVSNAVLGAARTAAGGASVAVRRLDGADRYLTARRVAGEFPAGVRGTVLAAGADFPDGVASGPVAAALGGPVLLSPRDSLSAAVRDELKRLAPGRLVLAGGTGALSTTVESAAESATGRQAERAAGADRYATSAALAAVLTSTGKAGGAFVATGTAFPDALVGGVAAARRHAPILLTAARAAGASATAAEVGRLRGLGDWVVLSLQALARQQSLPTGQTAYDAAHQWSSLGILYGWDDAEAKAQLQRLRASRKPDGGYGVDGAWDAFQDGSVNPASASYLITVTDHAGRALLEGHRAGVIAASEIQPLVDLVLSWPTVQGDPDCLAYTRQPSDRRYCVYNVNTGAAWFLKAAYDAGIRRPGQLELSRRLYTHDAALQHGGWWPYSSAAKPSTYQDWNHNAAMVDMQLDLDPAAGQKTLDAVMPGGWVHPVASVRKYDDAMGYTRLVPSACAYRSSALVAADRAILPKQRVNAADTGQLTLWAVRTARACGA</sequence>
<protein>
    <submittedName>
        <fullName evidence="2">Putative cell wall binding repeat 2</fullName>
    </submittedName>
</protein>
<organism evidence="2 3">
    <name type="scientific">Pedococcus cremeus</name>
    <dbReference type="NCBI Taxonomy" id="587636"/>
    <lineage>
        <taxon>Bacteria</taxon>
        <taxon>Bacillati</taxon>
        <taxon>Actinomycetota</taxon>
        <taxon>Actinomycetes</taxon>
        <taxon>Micrococcales</taxon>
        <taxon>Intrasporangiaceae</taxon>
        <taxon>Pedococcus</taxon>
    </lineage>
</organism>
<dbReference type="InterPro" id="IPR051922">
    <property type="entry name" value="Bact_Sporulation_Assoc"/>
</dbReference>